<name>A0A2S0VSY9_9ALTE</name>
<dbReference type="PANTHER" id="PTHR42208">
    <property type="entry name" value="HEAVY METAL TRANSPORTER-RELATED"/>
    <property type="match status" value="1"/>
</dbReference>
<sequence>MLTELISAFTIGFLASSHCLAMCGGISAAIGHDKNCVAIAAYHLGRITTYTLIGALVGLASQTLLSEIKPALIVVKVLAGSLIILMGLYVARLSLLINYFEKLFTPLWQLIQPHAAKTLKQKSISQRFVAGALWGWLPCGLVYSTVAWAMSSTSLYQGALIMLCFGIGTLPSMLTTSFMSQQVVQLLKHNQVKLVAGLSLCAYGIYTIFVGVLQL</sequence>
<dbReference type="RefSeq" id="WP_108603378.1">
    <property type="nucleotide sequence ID" value="NZ_CP026604.1"/>
</dbReference>
<feature type="transmembrane region" description="Helical" evidence="1">
    <location>
        <begin position="6"/>
        <end position="31"/>
    </location>
</feature>
<evidence type="ECO:0000313" key="3">
    <source>
        <dbReference type="EMBL" id="AWB67331.1"/>
    </source>
</evidence>
<organism evidence="3 4">
    <name type="scientific">Saccharobesus litoralis</name>
    <dbReference type="NCBI Taxonomy" id="2172099"/>
    <lineage>
        <taxon>Bacteria</taxon>
        <taxon>Pseudomonadati</taxon>
        <taxon>Pseudomonadota</taxon>
        <taxon>Gammaproteobacteria</taxon>
        <taxon>Alteromonadales</taxon>
        <taxon>Alteromonadaceae</taxon>
        <taxon>Saccharobesus</taxon>
    </lineage>
</organism>
<protein>
    <submittedName>
        <fullName evidence="3">Sulfite exporter TauE/SafE family protein</fullName>
    </submittedName>
</protein>
<reference evidence="3 4" key="1">
    <citation type="submission" date="2018-01" db="EMBL/GenBank/DDBJ databases">
        <title>Genome sequence of a Cantenovulum-like bacteria.</title>
        <authorList>
            <person name="Tan W.R."/>
            <person name="Lau N.-S."/>
            <person name="Go F."/>
            <person name="Amirul A.-A.A."/>
        </authorList>
    </citation>
    <scope>NUCLEOTIDE SEQUENCE [LARGE SCALE GENOMIC DNA]</scope>
    <source>
        <strain evidence="3 4">CCB-QB4</strain>
    </source>
</reference>
<dbReference type="AlphaFoldDB" id="A0A2S0VSY9"/>
<dbReference type="PANTHER" id="PTHR42208:SF1">
    <property type="entry name" value="HEAVY METAL TRANSPORTER"/>
    <property type="match status" value="1"/>
</dbReference>
<keyword evidence="1" id="KW-1133">Transmembrane helix</keyword>
<keyword evidence="4" id="KW-1185">Reference proteome</keyword>
<dbReference type="Proteomes" id="UP000244441">
    <property type="component" value="Chromosome"/>
</dbReference>
<feature type="domain" description="Urease accessory protein UreH-like transmembrane" evidence="2">
    <location>
        <begin position="8"/>
        <end position="206"/>
    </location>
</feature>
<accession>A0A2S0VSY9</accession>
<keyword evidence="1" id="KW-0812">Transmembrane</keyword>
<feature type="transmembrane region" description="Helical" evidence="1">
    <location>
        <begin position="194"/>
        <end position="213"/>
    </location>
</feature>
<dbReference type="Pfam" id="PF13386">
    <property type="entry name" value="DsbD_2"/>
    <property type="match status" value="1"/>
</dbReference>
<evidence type="ECO:0000313" key="4">
    <source>
        <dbReference type="Proteomes" id="UP000244441"/>
    </source>
</evidence>
<dbReference type="EMBL" id="CP026604">
    <property type="protein sequence ID" value="AWB67331.1"/>
    <property type="molecule type" value="Genomic_DNA"/>
</dbReference>
<keyword evidence="1" id="KW-0472">Membrane</keyword>
<proteinExistence type="predicted"/>
<gene>
    <name evidence="3" type="ORF">C2869_13165</name>
</gene>
<feature type="transmembrane region" description="Helical" evidence="1">
    <location>
        <begin position="128"/>
        <end position="149"/>
    </location>
</feature>
<dbReference type="KEGG" id="cate:C2869_13165"/>
<evidence type="ECO:0000259" key="2">
    <source>
        <dbReference type="Pfam" id="PF13386"/>
    </source>
</evidence>
<dbReference type="InterPro" id="IPR039447">
    <property type="entry name" value="UreH-like_TM_dom"/>
</dbReference>
<feature type="transmembrane region" description="Helical" evidence="1">
    <location>
        <begin position="71"/>
        <end position="91"/>
    </location>
</feature>
<feature type="transmembrane region" description="Helical" evidence="1">
    <location>
        <begin position="43"/>
        <end position="65"/>
    </location>
</feature>
<dbReference type="OrthoDB" id="9798690at2"/>
<evidence type="ECO:0000256" key="1">
    <source>
        <dbReference type="SAM" id="Phobius"/>
    </source>
</evidence>
<feature type="transmembrane region" description="Helical" evidence="1">
    <location>
        <begin position="155"/>
        <end position="174"/>
    </location>
</feature>